<keyword evidence="3" id="KW-1185">Reference proteome</keyword>
<gene>
    <name evidence="2" type="ORF">NE237_031798</name>
</gene>
<feature type="region of interest" description="Disordered" evidence="1">
    <location>
        <begin position="1"/>
        <end position="55"/>
    </location>
</feature>
<name>A0A9Q0L332_9MAGN</name>
<reference evidence="2" key="1">
    <citation type="journal article" date="2023" name="Plant J.">
        <title>The genome of the king protea, Protea cynaroides.</title>
        <authorList>
            <person name="Chang J."/>
            <person name="Duong T.A."/>
            <person name="Schoeman C."/>
            <person name="Ma X."/>
            <person name="Roodt D."/>
            <person name="Barker N."/>
            <person name="Li Z."/>
            <person name="Van de Peer Y."/>
            <person name="Mizrachi E."/>
        </authorList>
    </citation>
    <scope>NUCLEOTIDE SEQUENCE</scope>
    <source>
        <tissue evidence="2">Young leaves</tissue>
    </source>
</reference>
<evidence type="ECO:0000313" key="2">
    <source>
        <dbReference type="EMBL" id="KAJ4980961.1"/>
    </source>
</evidence>
<feature type="region of interest" description="Disordered" evidence="1">
    <location>
        <begin position="89"/>
        <end position="113"/>
    </location>
</feature>
<sequence length="225" mass="24197">MSCRGGGRHSDHLHDQPLLATSWAQRGSKGRGTGRRSPSDPPLSSSSLVSSTPSQAVYEVRSTSSSAVVLSEDVEHHLTLQIPASSEAHSIPASSEAHSVIQPSASTTDALTVTPSPELSKAMQFPPRLGYGTRGNKCIVKANNSLLRLQTWAFITTIGGGLNSPGFWCVCVDCWEHCERVAVLRLADDVSSHVMRQVYAFVAALDLCNSFFFVLIEDNTALCKN</sequence>
<evidence type="ECO:0000256" key="1">
    <source>
        <dbReference type="SAM" id="MobiDB-lite"/>
    </source>
</evidence>
<dbReference type="EMBL" id="JAMYWD010000001">
    <property type="protein sequence ID" value="KAJ4980961.1"/>
    <property type="molecule type" value="Genomic_DNA"/>
</dbReference>
<protein>
    <submittedName>
        <fullName evidence="2">Uncharacterized protein</fullName>
    </submittedName>
</protein>
<accession>A0A9Q0L332</accession>
<proteinExistence type="predicted"/>
<evidence type="ECO:0000313" key="3">
    <source>
        <dbReference type="Proteomes" id="UP001141806"/>
    </source>
</evidence>
<organism evidence="2 3">
    <name type="scientific">Protea cynaroides</name>
    <dbReference type="NCBI Taxonomy" id="273540"/>
    <lineage>
        <taxon>Eukaryota</taxon>
        <taxon>Viridiplantae</taxon>
        <taxon>Streptophyta</taxon>
        <taxon>Embryophyta</taxon>
        <taxon>Tracheophyta</taxon>
        <taxon>Spermatophyta</taxon>
        <taxon>Magnoliopsida</taxon>
        <taxon>Proteales</taxon>
        <taxon>Proteaceae</taxon>
        <taxon>Protea</taxon>
    </lineage>
</organism>
<dbReference type="AlphaFoldDB" id="A0A9Q0L332"/>
<feature type="compositionally biased region" description="Low complexity" evidence="1">
    <location>
        <begin position="42"/>
        <end position="54"/>
    </location>
</feature>
<comment type="caution">
    <text evidence="2">The sequence shown here is derived from an EMBL/GenBank/DDBJ whole genome shotgun (WGS) entry which is preliminary data.</text>
</comment>
<dbReference type="Proteomes" id="UP001141806">
    <property type="component" value="Unassembled WGS sequence"/>
</dbReference>